<evidence type="ECO:0000313" key="3">
    <source>
        <dbReference type="Proteomes" id="UP000215413"/>
    </source>
</evidence>
<evidence type="ECO:0000256" key="1">
    <source>
        <dbReference type="SAM" id="MobiDB-lite"/>
    </source>
</evidence>
<accession>A0A233V9U5</accession>
<protein>
    <recommendedName>
        <fullName evidence="4">DUF4355 domain-containing protein</fullName>
    </recommendedName>
</protein>
<dbReference type="EMBL" id="NDYC01000004">
    <property type="protein sequence ID" value="OXZ29145.1"/>
    <property type="molecule type" value="Genomic_DNA"/>
</dbReference>
<dbReference type="AlphaFoldDB" id="A0A233V9U5"/>
<feature type="compositionally biased region" description="Low complexity" evidence="1">
    <location>
        <begin position="10"/>
        <end position="25"/>
    </location>
</feature>
<gene>
    <name evidence="2" type="ORF">B9N49_00555</name>
</gene>
<feature type="region of interest" description="Disordered" evidence="1">
    <location>
        <begin position="76"/>
        <end position="99"/>
    </location>
</feature>
<evidence type="ECO:0008006" key="4">
    <source>
        <dbReference type="Google" id="ProtNLM"/>
    </source>
</evidence>
<dbReference type="InterPro" id="IPR025580">
    <property type="entry name" value="Gp46"/>
</dbReference>
<comment type="caution">
    <text evidence="2">The sequence shown here is derived from an EMBL/GenBank/DDBJ whole genome shotgun (WGS) entry which is preliminary data.</text>
</comment>
<proteinExistence type="predicted"/>
<feature type="compositionally biased region" description="Basic and acidic residues" evidence="1">
    <location>
        <begin position="28"/>
        <end position="43"/>
    </location>
</feature>
<dbReference type="Proteomes" id="UP000215413">
    <property type="component" value="Unassembled WGS sequence"/>
</dbReference>
<evidence type="ECO:0000313" key="2">
    <source>
        <dbReference type="EMBL" id="OXZ29145.1"/>
    </source>
</evidence>
<organism evidence="2 3">
    <name type="scientific">Finegoldia magna</name>
    <name type="common">Peptostreptococcus magnus</name>
    <dbReference type="NCBI Taxonomy" id="1260"/>
    <lineage>
        <taxon>Bacteria</taxon>
        <taxon>Bacillati</taxon>
        <taxon>Bacillota</taxon>
        <taxon>Tissierellia</taxon>
        <taxon>Tissierellales</taxon>
        <taxon>Peptoniphilaceae</taxon>
        <taxon>Finegoldia</taxon>
    </lineage>
</organism>
<feature type="compositionally biased region" description="Basic and acidic residues" evidence="1">
    <location>
        <begin position="163"/>
        <end position="173"/>
    </location>
</feature>
<dbReference type="Pfam" id="PF14265">
    <property type="entry name" value="DUF4355"/>
    <property type="match status" value="1"/>
</dbReference>
<feature type="region of interest" description="Disordered" evidence="1">
    <location>
        <begin position="163"/>
        <end position="188"/>
    </location>
</feature>
<feature type="region of interest" description="Disordered" evidence="1">
    <location>
        <begin position="1"/>
        <end position="43"/>
    </location>
</feature>
<reference evidence="3" key="1">
    <citation type="submission" date="2017-04" db="EMBL/GenBank/DDBJ databases">
        <title>Finegoldia magna isolated from orthopedic joint implant-associated infections.</title>
        <authorList>
            <person name="Bjorklund S."/>
            <person name="Bruggemann H."/>
            <person name="Jensen A."/>
            <person name="Hellmark B."/>
            <person name="Soderquist B."/>
        </authorList>
    </citation>
    <scope>NUCLEOTIDE SEQUENCE [LARGE SCALE GENOMIC DNA]</scope>
    <source>
        <strain evidence="3">CCUG 54800</strain>
    </source>
</reference>
<name>A0A233V9U5_FINMA</name>
<sequence length="188" mass="21412">MGGTMADLLNNQNENTEENNVSNEQNNEEVKKDDESIVSYSEKELQDAIDKAVEEATKGMLTKDKVNEIVKAEKAKEAARAKMTAQEKAEEERKEAQDKLKAAQEELRLIKLENETSKLLEENNVSQKFGRFLMQDDLETTKSNVEEFKKIYEEDIQKAVKEKLKTETPKTGDNEPLSAWEAAANKIR</sequence>